<dbReference type="OrthoDB" id="5418945at2"/>
<dbReference type="Proteomes" id="UP000191931">
    <property type="component" value="Unassembled WGS sequence"/>
</dbReference>
<dbReference type="EMBL" id="FWEV01000324">
    <property type="protein sequence ID" value="SLM32660.1"/>
    <property type="molecule type" value="Genomic_DNA"/>
</dbReference>
<keyword evidence="2" id="KW-1185">Reference proteome</keyword>
<gene>
    <name evidence="1" type="ORF">MTBBW1_790058</name>
</gene>
<evidence type="ECO:0008006" key="3">
    <source>
        <dbReference type="Google" id="ProtNLM"/>
    </source>
</evidence>
<evidence type="ECO:0000313" key="2">
    <source>
        <dbReference type="Proteomes" id="UP000191931"/>
    </source>
</evidence>
<dbReference type="RefSeq" id="WP_080802717.1">
    <property type="nucleotide sequence ID" value="NZ_LT828543.1"/>
</dbReference>
<reference evidence="1 2" key="1">
    <citation type="submission" date="2017-03" db="EMBL/GenBank/DDBJ databases">
        <authorList>
            <person name="Afonso C.L."/>
            <person name="Miller P.J."/>
            <person name="Scott M.A."/>
            <person name="Spackman E."/>
            <person name="Goraichik I."/>
            <person name="Dimitrov K.M."/>
            <person name="Suarez D.L."/>
            <person name="Swayne D.E."/>
        </authorList>
    </citation>
    <scope>NUCLEOTIDE SEQUENCE [LARGE SCALE GENOMIC DNA]</scope>
    <source>
        <strain evidence="1">PRJEB14757</strain>
    </source>
</reference>
<name>A0A1W1HJM7_9BACT</name>
<organism evidence="1 2">
    <name type="scientific">Desulfamplus magnetovallimortis</name>
    <dbReference type="NCBI Taxonomy" id="1246637"/>
    <lineage>
        <taxon>Bacteria</taxon>
        <taxon>Pseudomonadati</taxon>
        <taxon>Thermodesulfobacteriota</taxon>
        <taxon>Desulfobacteria</taxon>
        <taxon>Desulfobacterales</taxon>
        <taxon>Desulfobacteraceae</taxon>
        <taxon>Desulfamplus</taxon>
    </lineage>
</organism>
<proteinExistence type="predicted"/>
<dbReference type="AlphaFoldDB" id="A0A1W1HJM7"/>
<dbReference type="STRING" id="1246637.MTBBW1_790058"/>
<accession>A0A1W1HJM7</accession>
<evidence type="ECO:0000313" key="1">
    <source>
        <dbReference type="EMBL" id="SLM32660.1"/>
    </source>
</evidence>
<sequence length="371" mass="41570">MKRFFGLIILLVIAAVCGVWFMLNQKGTSDYSIPIPGKASTLTKVTGLAGSEKMELFADKEIMEILERKENLDIDVKKAGSVEMVRMTPRAQDFLWPANRVNLEYYQETHSDVMRSADIFNSPIVLYSWDIVTDALIKNAIVQQRDSIYYVIDLPKLLELITAKKTWKDIGLEQLYGKIMIRSTDPAKSNSGNMFAALIANTLNKGEMVTQESIKEVLPRLNTFFARLGHMEHSSSVLFNMFLQQGAGAYPIIVGYENQLLEFANAHEETLPLLTSKVRILYPFPTVWASHPFIALSKKGVKLMEALKNEKIYELAWKKHGFRSGLSGGKSDPSVFKIPGIPKEINGVMQTPSASVMNMITESLLPLSGIK</sequence>
<protein>
    <recommendedName>
        <fullName evidence="3">Extracellular solute-binding protein</fullName>
    </recommendedName>
</protein>